<organism evidence="1 2">
    <name type="scientific">Lepeophtheirus salmonis</name>
    <name type="common">Salmon louse</name>
    <name type="synonym">Caligus salmonis</name>
    <dbReference type="NCBI Taxonomy" id="72036"/>
    <lineage>
        <taxon>Eukaryota</taxon>
        <taxon>Metazoa</taxon>
        <taxon>Ecdysozoa</taxon>
        <taxon>Arthropoda</taxon>
        <taxon>Crustacea</taxon>
        <taxon>Multicrustacea</taxon>
        <taxon>Hexanauplia</taxon>
        <taxon>Copepoda</taxon>
        <taxon>Siphonostomatoida</taxon>
        <taxon>Caligidae</taxon>
        <taxon>Lepeophtheirus</taxon>
    </lineage>
</organism>
<dbReference type="InterPro" id="IPR003034">
    <property type="entry name" value="SAP_dom"/>
</dbReference>
<reference evidence="1" key="1">
    <citation type="submission" date="2021-02" db="EMBL/GenBank/DDBJ databases">
        <authorList>
            <person name="Bekaert M."/>
        </authorList>
    </citation>
    <scope>NUCLEOTIDE SEQUENCE</scope>
    <source>
        <strain evidence="1">IoA-00</strain>
    </source>
</reference>
<dbReference type="Gene3D" id="1.10.720.30">
    <property type="entry name" value="SAP domain"/>
    <property type="match status" value="1"/>
</dbReference>
<dbReference type="InterPro" id="IPR036361">
    <property type="entry name" value="SAP_dom_sf"/>
</dbReference>
<dbReference type="SMART" id="SM00513">
    <property type="entry name" value="SAP"/>
    <property type="match status" value="1"/>
</dbReference>
<evidence type="ECO:0000313" key="2">
    <source>
        <dbReference type="Proteomes" id="UP000675881"/>
    </source>
</evidence>
<sequence>MDSSNYSSWTLLPLRKELNKQSARKSGRKSDLIERLVSYQRNADFRGPVVQIPDMVPMPIWRDSGYSKSIIKSDKTSIPPITKAHIEHYVIHRQVGDDIQNLDIASMRKGEKMKETVLALSFVESKEDIQKTLFSGIIEMKNNNYNVKFVIAKSGEVV</sequence>
<proteinExistence type="predicted"/>
<gene>
    <name evidence="1" type="ORF">LSAA_1413</name>
</gene>
<dbReference type="EMBL" id="HG994580">
    <property type="protein sequence ID" value="CAF2761448.1"/>
    <property type="molecule type" value="Genomic_DNA"/>
</dbReference>
<evidence type="ECO:0000313" key="1">
    <source>
        <dbReference type="EMBL" id="CAF2761448.1"/>
    </source>
</evidence>
<dbReference type="Proteomes" id="UP000675881">
    <property type="component" value="Chromosome 1"/>
</dbReference>
<accession>A0A7R8CGU0</accession>
<dbReference type="AlphaFoldDB" id="A0A7R8CGU0"/>
<dbReference type="SUPFAM" id="SSF68906">
    <property type="entry name" value="SAP domain"/>
    <property type="match status" value="1"/>
</dbReference>
<keyword evidence="2" id="KW-1185">Reference proteome</keyword>
<protein>
    <submittedName>
        <fullName evidence="1">MKL</fullName>
    </submittedName>
</protein>
<name>A0A7R8CGU0_LEPSM</name>